<proteinExistence type="predicted"/>
<reference evidence="1" key="1">
    <citation type="submission" date="2021-02" db="EMBL/GenBank/DDBJ databases">
        <authorList>
            <person name="Nowell W R."/>
        </authorList>
    </citation>
    <scope>NUCLEOTIDE SEQUENCE</scope>
    <source>
        <strain evidence="1">Ploen Becks lab</strain>
    </source>
</reference>
<protein>
    <submittedName>
        <fullName evidence="1">Uncharacterized protein</fullName>
    </submittedName>
</protein>
<feature type="non-terminal residue" evidence="1">
    <location>
        <position position="1"/>
    </location>
</feature>
<evidence type="ECO:0000313" key="2">
    <source>
        <dbReference type="Proteomes" id="UP000663879"/>
    </source>
</evidence>
<accession>A0A814KCT8</accession>
<sequence length="97" mass="11074">GFTKTGKSKILFVHRNRLKKYYGTARPLAFEDVNEDMTRMNSGVVSRLASKNFNKSFQGRNIRKRGIPRKTPEAVYINSKQLSHNLTSLPSEITDSK</sequence>
<dbReference type="EMBL" id="CAJNOC010005341">
    <property type="protein sequence ID" value="CAF1049772.1"/>
    <property type="molecule type" value="Genomic_DNA"/>
</dbReference>
<dbReference type="AlphaFoldDB" id="A0A814KCT8"/>
<name>A0A814KCT8_9BILA</name>
<gene>
    <name evidence="1" type="ORF">OXX778_LOCUS18767</name>
</gene>
<organism evidence="1 2">
    <name type="scientific">Brachionus calyciflorus</name>
    <dbReference type="NCBI Taxonomy" id="104777"/>
    <lineage>
        <taxon>Eukaryota</taxon>
        <taxon>Metazoa</taxon>
        <taxon>Spiralia</taxon>
        <taxon>Gnathifera</taxon>
        <taxon>Rotifera</taxon>
        <taxon>Eurotatoria</taxon>
        <taxon>Monogononta</taxon>
        <taxon>Pseudotrocha</taxon>
        <taxon>Ploima</taxon>
        <taxon>Brachionidae</taxon>
        <taxon>Brachionus</taxon>
    </lineage>
</organism>
<comment type="caution">
    <text evidence="1">The sequence shown here is derived from an EMBL/GenBank/DDBJ whole genome shotgun (WGS) entry which is preliminary data.</text>
</comment>
<evidence type="ECO:0000313" key="1">
    <source>
        <dbReference type="EMBL" id="CAF1049772.1"/>
    </source>
</evidence>
<keyword evidence="2" id="KW-1185">Reference proteome</keyword>
<dbReference type="Proteomes" id="UP000663879">
    <property type="component" value="Unassembled WGS sequence"/>
</dbReference>